<dbReference type="Pfam" id="PF04791">
    <property type="entry name" value="LMBR1"/>
    <property type="match status" value="1"/>
</dbReference>
<comment type="similarity">
    <text evidence="2">Belongs to the LIMR family. LMBRD1 subfamily.</text>
</comment>
<evidence type="ECO:0000256" key="4">
    <source>
        <dbReference type="ARBA" id="ARBA00022448"/>
    </source>
</evidence>
<reference evidence="14" key="1">
    <citation type="submission" date="2021-11" db="EMBL/GenBank/DDBJ databases">
        <authorList>
            <person name="Herlambang A."/>
            <person name="Guo Y."/>
            <person name="Takashima Y."/>
            <person name="Nishizawa T."/>
        </authorList>
    </citation>
    <scope>NUCLEOTIDE SEQUENCE</scope>
    <source>
        <strain evidence="14">E1425</strain>
    </source>
</reference>
<evidence type="ECO:0000313" key="14">
    <source>
        <dbReference type="EMBL" id="GJJ70714.1"/>
    </source>
</evidence>
<proteinExistence type="inferred from homology"/>
<feature type="transmembrane region" description="Helical" evidence="13">
    <location>
        <begin position="96"/>
        <end position="120"/>
    </location>
</feature>
<evidence type="ECO:0000256" key="1">
    <source>
        <dbReference type="ARBA" id="ARBA00004155"/>
    </source>
</evidence>
<feature type="transmembrane region" description="Helical" evidence="13">
    <location>
        <begin position="204"/>
        <end position="226"/>
    </location>
</feature>
<keyword evidence="8 13" id="KW-0472">Membrane</keyword>
<keyword evidence="9" id="KW-0458">Lysosome</keyword>
<accession>A0A9P3H625</accession>
<name>A0A9P3H625_9FUNG</name>
<dbReference type="Proteomes" id="UP000827284">
    <property type="component" value="Unassembled WGS sequence"/>
</dbReference>
<organism evidence="14 15">
    <name type="scientific">Entomortierella parvispora</name>
    <dbReference type="NCBI Taxonomy" id="205924"/>
    <lineage>
        <taxon>Eukaryota</taxon>
        <taxon>Fungi</taxon>
        <taxon>Fungi incertae sedis</taxon>
        <taxon>Mucoromycota</taxon>
        <taxon>Mortierellomycotina</taxon>
        <taxon>Mortierellomycetes</taxon>
        <taxon>Mortierellales</taxon>
        <taxon>Mortierellaceae</taxon>
        <taxon>Entomortierella</taxon>
    </lineage>
</organism>
<dbReference type="AlphaFoldDB" id="A0A9P3H625"/>
<evidence type="ECO:0000256" key="11">
    <source>
        <dbReference type="ARBA" id="ARBA00025515"/>
    </source>
</evidence>
<dbReference type="PANTHER" id="PTHR16130">
    <property type="entry name" value="LYSOSOMAL COBALAMIN TRANSPORTER-RELATED"/>
    <property type="match status" value="1"/>
</dbReference>
<comment type="subcellular location">
    <subcellularLocation>
        <location evidence="1">Lysosome membrane</location>
        <topology evidence="1">Multi-pass membrane protein</topology>
    </subcellularLocation>
</comment>
<evidence type="ECO:0000256" key="8">
    <source>
        <dbReference type="ARBA" id="ARBA00023136"/>
    </source>
</evidence>
<keyword evidence="10" id="KW-0170">Cobalt</keyword>
<comment type="function">
    <text evidence="11">Probable lysosomal cobalamin transporter. Required to export cobalamin from lysosomes allowing its conversion to cofactors.</text>
</comment>
<feature type="transmembrane region" description="Helical" evidence="13">
    <location>
        <begin position="347"/>
        <end position="368"/>
    </location>
</feature>
<evidence type="ECO:0000256" key="13">
    <source>
        <dbReference type="SAM" id="Phobius"/>
    </source>
</evidence>
<sequence length="707" mass="79273">MDRVLPLLGAWGSFGLMGTALLLFSIFFTIYYSDRQDREPFAMLVTVLALTLCLSTVALFPVDIYLVSRIMDPSTGQRRSWATDEAIEQMQLSVRIVYYAAYGLIASFCLVWIPLAYFYFEELADEDQTIGQRLMAAIKYTVYFIVVAAILLLTGLLIQPAIDGGRRDPPIDDEIGDSMYGTIRLWKGGRGQEWTRDLPPQLELSVGLGFAAGLMALAGMGVLIFYTAPGLSLLPLHLLAGLKSIPTSMGETHAALAINRERQIAILNRYPRHVLPHQHQQEQQQQASPHVNYYQASGGAGYVGAYRQLSDRDRETMSELAQEEVLLENRARIVQRAQHSWFNHCQWIIRPFQVILGLAGTALTVLLIESITVTSIGQLENHICGAPLCGYFPSRPDLPNLLNDTFLKLSTLFPLDYALMVMLVLYMFWATTKGIISLGIRFLWINLYKFKASATQPQGLLAATMLLMFSLAGLCYSLTVFVAPDYSMFGSQKYCNHTEISYPNPENPLAPFEIIKDCSQHPELIVPCHLDGSPDCTLTVTAQMILQMMAVNPALGAGPLQAVIQGLFSLSFLLALIINLFRGCRLGFGQDPLDDDEDEENDDDDDDYFDEEEVDSNGRDTLDTLQRQRRRHLNHHQRLQQQRQERQRRAHGQRLPLRDDNERRRLLSDPTRRGSDLTGQAPDLASVEGGQAIPSPSSRYGAVRRFG</sequence>
<feature type="transmembrane region" description="Helical" evidence="13">
    <location>
        <begin position="417"/>
        <end position="440"/>
    </location>
</feature>
<feature type="compositionally biased region" description="Acidic residues" evidence="12">
    <location>
        <begin position="592"/>
        <end position="615"/>
    </location>
</feature>
<feature type="compositionally biased region" description="Basic residues" evidence="12">
    <location>
        <begin position="627"/>
        <end position="638"/>
    </location>
</feature>
<feature type="transmembrane region" description="Helical" evidence="13">
    <location>
        <begin position="140"/>
        <end position="162"/>
    </location>
</feature>
<dbReference type="PANTHER" id="PTHR16130:SF2">
    <property type="entry name" value="LYSOSOMAL COBALAMIN TRANSPORT ESCORT PROTEIN LMBD1"/>
    <property type="match status" value="1"/>
</dbReference>
<dbReference type="InterPro" id="IPR006876">
    <property type="entry name" value="LMBR1-like_membr_prot"/>
</dbReference>
<keyword evidence="6 13" id="KW-0812">Transmembrane</keyword>
<feature type="transmembrane region" description="Helical" evidence="13">
    <location>
        <begin position="562"/>
        <end position="581"/>
    </location>
</feature>
<dbReference type="GO" id="GO:0072665">
    <property type="term" value="P:protein localization to vacuole"/>
    <property type="evidence" value="ECO:0007669"/>
    <property type="project" value="TreeGrafter"/>
</dbReference>
<evidence type="ECO:0000256" key="2">
    <source>
        <dbReference type="ARBA" id="ARBA00009901"/>
    </source>
</evidence>
<keyword evidence="4" id="KW-0813">Transport</keyword>
<evidence type="ECO:0000256" key="12">
    <source>
        <dbReference type="SAM" id="MobiDB-lite"/>
    </source>
</evidence>
<evidence type="ECO:0000256" key="5">
    <source>
        <dbReference type="ARBA" id="ARBA00022628"/>
    </source>
</evidence>
<gene>
    <name evidence="14" type="ORF">EMPS_03064</name>
</gene>
<dbReference type="OrthoDB" id="73273at2759"/>
<dbReference type="EMBL" id="BQFW01000004">
    <property type="protein sequence ID" value="GJJ70714.1"/>
    <property type="molecule type" value="Genomic_DNA"/>
</dbReference>
<feature type="transmembrane region" description="Helical" evidence="13">
    <location>
        <begin position="12"/>
        <end position="32"/>
    </location>
</feature>
<keyword evidence="7 13" id="KW-1133">Transmembrane helix</keyword>
<dbReference type="GO" id="GO:0031419">
    <property type="term" value="F:cobalamin binding"/>
    <property type="evidence" value="ECO:0007669"/>
    <property type="project" value="UniProtKB-KW"/>
</dbReference>
<evidence type="ECO:0000256" key="10">
    <source>
        <dbReference type="ARBA" id="ARBA00023285"/>
    </source>
</evidence>
<feature type="transmembrane region" description="Helical" evidence="13">
    <location>
        <begin position="41"/>
        <end position="62"/>
    </location>
</feature>
<evidence type="ECO:0000256" key="7">
    <source>
        <dbReference type="ARBA" id="ARBA00022989"/>
    </source>
</evidence>
<feature type="transmembrane region" description="Helical" evidence="13">
    <location>
        <begin position="460"/>
        <end position="483"/>
    </location>
</feature>
<comment type="caution">
    <text evidence="14">The sequence shown here is derived from an EMBL/GenBank/DDBJ whole genome shotgun (WGS) entry which is preliminary data.</text>
</comment>
<keyword evidence="15" id="KW-1185">Reference proteome</keyword>
<evidence type="ECO:0000256" key="9">
    <source>
        <dbReference type="ARBA" id="ARBA00023228"/>
    </source>
</evidence>
<evidence type="ECO:0000256" key="6">
    <source>
        <dbReference type="ARBA" id="ARBA00022692"/>
    </source>
</evidence>
<evidence type="ECO:0000313" key="15">
    <source>
        <dbReference type="Proteomes" id="UP000827284"/>
    </source>
</evidence>
<keyword evidence="5" id="KW-0846">Cobalamin</keyword>
<dbReference type="GO" id="GO:0005774">
    <property type="term" value="C:vacuolar membrane"/>
    <property type="evidence" value="ECO:0007669"/>
    <property type="project" value="TreeGrafter"/>
</dbReference>
<evidence type="ECO:0000256" key="3">
    <source>
        <dbReference type="ARBA" id="ARBA00017088"/>
    </source>
</evidence>
<feature type="compositionally biased region" description="Basic and acidic residues" evidence="12">
    <location>
        <begin position="656"/>
        <end position="675"/>
    </location>
</feature>
<reference evidence="14" key="2">
    <citation type="journal article" date="2022" name="Microbiol. Resour. Announc.">
        <title>Whole-Genome Sequence of Entomortierella parvispora E1425, a Mucoromycotan Fungus Associated with Burkholderiaceae-Related Endosymbiotic Bacteria.</title>
        <authorList>
            <person name="Herlambang A."/>
            <person name="Guo Y."/>
            <person name="Takashima Y."/>
            <person name="Narisawa K."/>
            <person name="Ohta H."/>
            <person name="Nishizawa T."/>
        </authorList>
    </citation>
    <scope>NUCLEOTIDE SEQUENCE</scope>
    <source>
        <strain evidence="14">E1425</strain>
    </source>
</reference>
<protein>
    <recommendedName>
        <fullName evidence="3">Probable lysosomal cobalamin transporter</fullName>
    </recommendedName>
</protein>
<feature type="region of interest" description="Disordered" evidence="12">
    <location>
        <begin position="590"/>
        <end position="707"/>
    </location>
</feature>
<dbReference type="InterPro" id="IPR050854">
    <property type="entry name" value="LMBD1_LysCbl_Transport"/>
</dbReference>